<protein>
    <submittedName>
        <fullName evidence="1">Uncharacterized protein</fullName>
    </submittedName>
</protein>
<dbReference type="Proteomes" id="UP000244173">
    <property type="component" value="Chromosome"/>
</dbReference>
<dbReference type="EMBL" id="CP028519">
    <property type="protein sequence ID" value="AVY94823.1"/>
    <property type="molecule type" value="Genomic_DNA"/>
</dbReference>
<dbReference type="AlphaFoldDB" id="A0A2S0PBX4"/>
<accession>A0A2S0PBX4</accession>
<dbReference type="KEGG" id="maer:DAI18_12820"/>
<proteinExistence type="predicted"/>
<reference evidence="1 2" key="1">
    <citation type="submission" date="2018-04" db="EMBL/GenBank/DDBJ databases">
        <title>Denitrifier Microvirgula.</title>
        <authorList>
            <person name="Anderson E."/>
            <person name="Jang J."/>
            <person name="Ishii S."/>
        </authorList>
    </citation>
    <scope>NUCLEOTIDE SEQUENCE [LARGE SCALE GENOMIC DNA]</scope>
    <source>
        <strain evidence="1 2">BE2.4</strain>
    </source>
</reference>
<gene>
    <name evidence="1" type="ORF">DAI18_12820</name>
</gene>
<keyword evidence="2" id="KW-1185">Reference proteome</keyword>
<evidence type="ECO:0000313" key="1">
    <source>
        <dbReference type="EMBL" id="AVY94823.1"/>
    </source>
</evidence>
<sequence>MPIDAEKIIWSEYRLGERGKFRCLFTIAASGNLAAIRLIEARLGGNGRLTLNFIEGVNGTDKKNLPIDAMKQRIDFLRGGEVRIDDFDNGVIFQIETA</sequence>
<evidence type="ECO:0000313" key="2">
    <source>
        <dbReference type="Proteomes" id="UP000244173"/>
    </source>
</evidence>
<organism evidence="1 2">
    <name type="scientific">Microvirgula aerodenitrificans</name>
    <dbReference type="NCBI Taxonomy" id="57480"/>
    <lineage>
        <taxon>Bacteria</taxon>
        <taxon>Pseudomonadati</taxon>
        <taxon>Pseudomonadota</taxon>
        <taxon>Betaproteobacteria</taxon>
        <taxon>Neisseriales</taxon>
        <taxon>Aquaspirillaceae</taxon>
        <taxon>Microvirgula</taxon>
    </lineage>
</organism>
<name>A0A2S0PBX4_9NEIS</name>